<comment type="caution">
    <text evidence="2">The sequence shown here is derived from an EMBL/GenBank/DDBJ whole genome shotgun (WGS) entry which is preliminary data.</text>
</comment>
<dbReference type="STRING" id="1797.RMCT_1853"/>
<accession>A0A100XE72</accession>
<gene>
    <name evidence="2" type="ORF">RMCT_1853</name>
</gene>
<feature type="signal peptide" evidence="1">
    <location>
        <begin position="1"/>
        <end position="27"/>
    </location>
</feature>
<reference evidence="2 3" key="1">
    <citation type="journal article" date="2016" name="Genome Announc.">
        <title>Draft Genome Sequences of Five Rapidly Growing Mycobacterium Species, M. thermoresistibile, M. fortuitum subsp. acetamidolyticum, M. canariasense, M. brisbanense, and M. novocastrense.</title>
        <authorList>
            <person name="Katahira K."/>
            <person name="Ogura Y."/>
            <person name="Gotoh Y."/>
            <person name="Hayashi T."/>
        </authorList>
    </citation>
    <scope>NUCLEOTIDE SEQUENCE [LARGE SCALE GENOMIC DNA]</scope>
    <source>
        <strain evidence="2 3">JCM6362</strain>
    </source>
</reference>
<organism evidence="2 3">
    <name type="scientific">Mycolicibacterium thermoresistibile</name>
    <name type="common">Mycobacterium thermoresistibile</name>
    <dbReference type="NCBI Taxonomy" id="1797"/>
    <lineage>
        <taxon>Bacteria</taxon>
        <taxon>Bacillati</taxon>
        <taxon>Actinomycetota</taxon>
        <taxon>Actinomycetes</taxon>
        <taxon>Mycobacteriales</taxon>
        <taxon>Mycobacteriaceae</taxon>
        <taxon>Mycolicibacterium</taxon>
    </lineage>
</organism>
<evidence type="ECO:0008006" key="4">
    <source>
        <dbReference type="Google" id="ProtNLM"/>
    </source>
</evidence>
<evidence type="ECO:0000313" key="3">
    <source>
        <dbReference type="Proteomes" id="UP000069654"/>
    </source>
</evidence>
<protein>
    <recommendedName>
        <fullName evidence="4">ATPase</fullName>
    </recommendedName>
</protein>
<dbReference type="EMBL" id="BCTB01000009">
    <property type="protein sequence ID" value="GAT14883.1"/>
    <property type="molecule type" value="Genomic_DNA"/>
</dbReference>
<dbReference type="AlphaFoldDB" id="A0A100XE72"/>
<evidence type="ECO:0000256" key="1">
    <source>
        <dbReference type="SAM" id="SignalP"/>
    </source>
</evidence>
<sequence>MRMLIGLLSVCGLLVLPVAAGTAGADAGDCPPYCDRIPDSAWIRPSAIPLHDQYRWPEPASLATATAAPMRFEESCAVPVAGDDPRDHAVAARAVVTQPPGDWQLQVQVWHWRGETWRTGETAFGVLRTAVEAVRNCQHTAPGSSATITSDLGTGMAAVISLPGPQVLRQYLLADPRNGTVAELALWASSPPRVSWSAPPDLQVLAALARPLCTAYIDSCL</sequence>
<keyword evidence="1" id="KW-0732">Signal</keyword>
<proteinExistence type="predicted"/>
<dbReference type="Proteomes" id="UP000069654">
    <property type="component" value="Unassembled WGS sequence"/>
</dbReference>
<feature type="chain" id="PRO_5038390081" description="ATPase" evidence="1">
    <location>
        <begin position="28"/>
        <end position="221"/>
    </location>
</feature>
<dbReference type="OMA" id="AQILHWR"/>
<reference evidence="3" key="2">
    <citation type="submission" date="2016-02" db="EMBL/GenBank/DDBJ databases">
        <title>Draft genome sequence of five rapidly growing Mycobacterium species.</title>
        <authorList>
            <person name="Katahira K."/>
            <person name="Gotou Y."/>
            <person name="Iida K."/>
            <person name="Ogura Y."/>
            <person name="Hayashi T."/>
        </authorList>
    </citation>
    <scope>NUCLEOTIDE SEQUENCE [LARGE SCALE GENOMIC DNA]</scope>
    <source>
        <strain evidence="3">JCM6362</strain>
    </source>
</reference>
<evidence type="ECO:0000313" key="2">
    <source>
        <dbReference type="EMBL" id="GAT14883.1"/>
    </source>
</evidence>
<name>A0A100XE72_MYCTH</name>
<dbReference type="OrthoDB" id="4196334at2"/>